<evidence type="ECO:0000256" key="1">
    <source>
        <dbReference type="ARBA" id="ARBA00001936"/>
    </source>
</evidence>
<keyword evidence="4" id="KW-0540">Nuclease</keyword>
<dbReference type="GO" id="GO:0003697">
    <property type="term" value="F:single-stranded DNA binding"/>
    <property type="evidence" value="ECO:0007669"/>
    <property type="project" value="TreeGrafter"/>
</dbReference>
<gene>
    <name evidence="12" type="ORF">AOQ84DRAFT_287793</name>
</gene>
<dbReference type="InterPro" id="IPR051547">
    <property type="entry name" value="TDP2-like"/>
</dbReference>
<keyword evidence="13" id="KW-1185">Reference proteome</keyword>
<keyword evidence="8" id="KW-0460">Magnesium</keyword>
<sequence>LITWNIDMKARYGTLRMRRALLYLDRGVLKTLPLLEPVKIFFQEMTVEDIAVIRGTVLVRERFYMTDIDIRRWSNSLYGTVMLIDKRLVVSGGCQSGGRWKAFRVSYESRCGRDGLFVDITLSPLPSQSQLPTKFLRLCNTHLESYGTNAPVRQLQMETVVKFLQGLPHGSLLTGDLNAVDPLDATFPSTYNLSDAYLCLGGKEGVEDGFTWGYQSPARVLEKHGYSRMDKVLFCGDVKVWCLERIGIGLDIGNELWITDHYGLHTRVEVISGWGLKMVIR</sequence>
<dbReference type="EMBL" id="KV749107">
    <property type="protein sequence ID" value="OCL11158.1"/>
    <property type="molecule type" value="Genomic_DNA"/>
</dbReference>
<dbReference type="InterPro" id="IPR036691">
    <property type="entry name" value="Endo/exonu/phosph_ase_sf"/>
</dbReference>
<proteinExistence type="predicted"/>
<evidence type="ECO:0000256" key="9">
    <source>
        <dbReference type="ARBA" id="ARBA00023204"/>
    </source>
</evidence>
<dbReference type="GO" id="GO:0006302">
    <property type="term" value="P:double-strand break repair"/>
    <property type="evidence" value="ECO:0007669"/>
    <property type="project" value="TreeGrafter"/>
</dbReference>
<evidence type="ECO:0000259" key="11">
    <source>
        <dbReference type="Pfam" id="PF03372"/>
    </source>
</evidence>
<dbReference type="Pfam" id="PF03372">
    <property type="entry name" value="Exo_endo_phos"/>
    <property type="match status" value="1"/>
</dbReference>
<reference evidence="12 13" key="1">
    <citation type="journal article" date="2016" name="Nat. Commun.">
        <title>Ectomycorrhizal ecology is imprinted in the genome of the dominant symbiotic fungus Cenococcum geophilum.</title>
        <authorList>
            <consortium name="DOE Joint Genome Institute"/>
            <person name="Peter M."/>
            <person name="Kohler A."/>
            <person name="Ohm R.A."/>
            <person name="Kuo A."/>
            <person name="Krutzmann J."/>
            <person name="Morin E."/>
            <person name="Arend M."/>
            <person name="Barry K.W."/>
            <person name="Binder M."/>
            <person name="Choi C."/>
            <person name="Clum A."/>
            <person name="Copeland A."/>
            <person name="Grisel N."/>
            <person name="Haridas S."/>
            <person name="Kipfer T."/>
            <person name="LaButti K."/>
            <person name="Lindquist E."/>
            <person name="Lipzen A."/>
            <person name="Maire R."/>
            <person name="Meier B."/>
            <person name="Mihaltcheva S."/>
            <person name="Molinier V."/>
            <person name="Murat C."/>
            <person name="Poggeler S."/>
            <person name="Quandt C.A."/>
            <person name="Sperisen C."/>
            <person name="Tritt A."/>
            <person name="Tisserant E."/>
            <person name="Crous P.W."/>
            <person name="Henrissat B."/>
            <person name="Nehls U."/>
            <person name="Egli S."/>
            <person name="Spatafora J.W."/>
            <person name="Grigoriev I.V."/>
            <person name="Martin F.M."/>
        </authorList>
    </citation>
    <scope>NUCLEOTIDE SEQUENCE [LARGE SCALE GENOMIC DNA]</scope>
    <source>
        <strain evidence="12 13">CBS 207.34</strain>
    </source>
</reference>
<keyword evidence="6" id="KW-0227">DNA damage</keyword>
<dbReference type="PANTHER" id="PTHR15822:SF4">
    <property type="entry name" value="TYROSYL-DNA PHOSPHODIESTERASE 2"/>
    <property type="match status" value="1"/>
</dbReference>
<evidence type="ECO:0000256" key="8">
    <source>
        <dbReference type="ARBA" id="ARBA00022842"/>
    </source>
</evidence>
<dbReference type="Proteomes" id="UP000250140">
    <property type="component" value="Unassembled WGS sequence"/>
</dbReference>
<evidence type="ECO:0000256" key="3">
    <source>
        <dbReference type="ARBA" id="ARBA00004322"/>
    </source>
</evidence>
<dbReference type="GO" id="GO:0005737">
    <property type="term" value="C:cytoplasm"/>
    <property type="evidence" value="ECO:0007669"/>
    <property type="project" value="TreeGrafter"/>
</dbReference>
<keyword evidence="7" id="KW-0378">Hydrolase</keyword>
<feature type="domain" description="Endonuclease/exonuclease/phosphatase" evidence="11">
    <location>
        <begin position="3"/>
        <end position="261"/>
    </location>
</feature>
<protein>
    <recommendedName>
        <fullName evidence="11">Endonuclease/exonuclease/phosphatase domain-containing protein</fullName>
    </recommendedName>
</protein>
<keyword evidence="9" id="KW-0234">DNA repair</keyword>
<organism evidence="12 13">
    <name type="scientific">Glonium stellatum</name>
    <dbReference type="NCBI Taxonomy" id="574774"/>
    <lineage>
        <taxon>Eukaryota</taxon>
        <taxon>Fungi</taxon>
        <taxon>Dikarya</taxon>
        <taxon>Ascomycota</taxon>
        <taxon>Pezizomycotina</taxon>
        <taxon>Dothideomycetes</taxon>
        <taxon>Pleosporomycetidae</taxon>
        <taxon>Gloniales</taxon>
        <taxon>Gloniaceae</taxon>
        <taxon>Glonium</taxon>
    </lineage>
</organism>
<keyword evidence="10" id="KW-0539">Nucleus</keyword>
<dbReference type="GO" id="GO:0046872">
    <property type="term" value="F:metal ion binding"/>
    <property type="evidence" value="ECO:0007669"/>
    <property type="project" value="UniProtKB-KW"/>
</dbReference>
<dbReference type="Gene3D" id="3.60.10.10">
    <property type="entry name" value="Endonuclease/exonuclease/phosphatase"/>
    <property type="match status" value="1"/>
</dbReference>
<feature type="non-terminal residue" evidence="12">
    <location>
        <position position="1"/>
    </location>
</feature>
<comment type="cofactor">
    <cofactor evidence="1">
        <name>Mn(2+)</name>
        <dbReference type="ChEBI" id="CHEBI:29035"/>
    </cofactor>
</comment>
<dbReference type="InterPro" id="IPR005135">
    <property type="entry name" value="Endo/exonuclease/phosphatase"/>
</dbReference>
<evidence type="ECO:0000256" key="5">
    <source>
        <dbReference type="ARBA" id="ARBA00022723"/>
    </source>
</evidence>
<evidence type="ECO:0000256" key="7">
    <source>
        <dbReference type="ARBA" id="ARBA00022801"/>
    </source>
</evidence>
<evidence type="ECO:0000256" key="2">
    <source>
        <dbReference type="ARBA" id="ARBA00001946"/>
    </source>
</evidence>
<evidence type="ECO:0000313" key="13">
    <source>
        <dbReference type="Proteomes" id="UP000250140"/>
    </source>
</evidence>
<dbReference type="SUPFAM" id="SSF56219">
    <property type="entry name" value="DNase I-like"/>
    <property type="match status" value="1"/>
</dbReference>
<dbReference type="GO" id="GO:0070260">
    <property type="term" value="F:5'-tyrosyl-DNA phosphodiesterase activity"/>
    <property type="evidence" value="ECO:0007669"/>
    <property type="project" value="TreeGrafter"/>
</dbReference>
<comment type="cofactor">
    <cofactor evidence="2">
        <name>Mg(2+)</name>
        <dbReference type="ChEBI" id="CHEBI:18420"/>
    </cofactor>
</comment>
<comment type="subcellular location">
    <subcellularLocation>
        <location evidence="3">Nucleus</location>
        <location evidence="3">PML body</location>
    </subcellularLocation>
</comment>
<dbReference type="PANTHER" id="PTHR15822">
    <property type="entry name" value="TRAF AND TNF RECEPTOR-ASSOCIATED PROTEIN"/>
    <property type="match status" value="1"/>
</dbReference>
<dbReference type="OrthoDB" id="9975959at2759"/>
<name>A0A8E2F739_9PEZI</name>
<evidence type="ECO:0000256" key="6">
    <source>
        <dbReference type="ARBA" id="ARBA00022763"/>
    </source>
</evidence>
<dbReference type="CDD" id="cd09080">
    <property type="entry name" value="TDP2"/>
    <property type="match status" value="1"/>
</dbReference>
<dbReference type="GO" id="GO:0004518">
    <property type="term" value="F:nuclease activity"/>
    <property type="evidence" value="ECO:0007669"/>
    <property type="project" value="UniProtKB-KW"/>
</dbReference>
<keyword evidence="5" id="KW-0479">Metal-binding</keyword>
<dbReference type="AlphaFoldDB" id="A0A8E2F739"/>
<evidence type="ECO:0000256" key="4">
    <source>
        <dbReference type="ARBA" id="ARBA00022722"/>
    </source>
</evidence>
<evidence type="ECO:0000313" key="12">
    <source>
        <dbReference type="EMBL" id="OCL11158.1"/>
    </source>
</evidence>
<accession>A0A8E2F739</accession>
<evidence type="ECO:0000256" key="10">
    <source>
        <dbReference type="ARBA" id="ARBA00023242"/>
    </source>
</evidence>